<reference evidence="2" key="1">
    <citation type="submission" date="2020-05" db="EMBL/GenBank/DDBJ databases">
        <title>Mycena genomes resolve the evolution of fungal bioluminescence.</title>
        <authorList>
            <person name="Tsai I.J."/>
        </authorList>
    </citation>
    <scope>NUCLEOTIDE SEQUENCE</scope>
    <source>
        <strain evidence="2">160909Yilan</strain>
    </source>
</reference>
<name>A0A8H6XX25_9AGAR</name>
<protein>
    <submittedName>
        <fullName evidence="2">Uncharacterized protein</fullName>
    </submittedName>
</protein>
<organism evidence="2 3">
    <name type="scientific">Mycena sanguinolenta</name>
    <dbReference type="NCBI Taxonomy" id="230812"/>
    <lineage>
        <taxon>Eukaryota</taxon>
        <taxon>Fungi</taxon>
        <taxon>Dikarya</taxon>
        <taxon>Basidiomycota</taxon>
        <taxon>Agaricomycotina</taxon>
        <taxon>Agaricomycetes</taxon>
        <taxon>Agaricomycetidae</taxon>
        <taxon>Agaricales</taxon>
        <taxon>Marasmiineae</taxon>
        <taxon>Mycenaceae</taxon>
        <taxon>Mycena</taxon>
    </lineage>
</organism>
<feature type="compositionally biased region" description="Low complexity" evidence="1">
    <location>
        <begin position="247"/>
        <end position="263"/>
    </location>
</feature>
<feature type="region of interest" description="Disordered" evidence="1">
    <location>
        <begin position="234"/>
        <end position="263"/>
    </location>
</feature>
<dbReference type="OrthoDB" id="5572844at2759"/>
<proteinExistence type="predicted"/>
<evidence type="ECO:0000313" key="2">
    <source>
        <dbReference type="EMBL" id="KAF7347959.1"/>
    </source>
</evidence>
<dbReference type="AlphaFoldDB" id="A0A8H6XX25"/>
<dbReference type="PANTHER" id="PTHR28027">
    <property type="entry name" value="TRANSCRIPTIONAL REGULATOR MIT1"/>
    <property type="match status" value="1"/>
</dbReference>
<evidence type="ECO:0000256" key="1">
    <source>
        <dbReference type="SAM" id="MobiDB-lite"/>
    </source>
</evidence>
<dbReference type="Pfam" id="PF09729">
    <property type="entry name" value="Gti1_Pac2"/>
    <property type="match status" value="1"/>
</dbReference>
<dbReference type="EMBL" id="JACAZH010000017">
    <property type="protein sequence ID" value="KAF7347959.1"/>
    <property type="molecule type" value="Genomic_DNA"/>
</dbReference>
<sequence length="263" mass="30329">MQQPTCTNLRIRSVEDAHKVFFAVHKGAFHMVTRRLDTDERAALRAGFVYVWEERRRETKITDMSEIPMERWTDSRRWGMSRVWEDFLLYEEKQSDFWGHMVKEESLCKQTYTAFVKTESGQKKWHLIAYFIQSTADQLATIEDLPNVRNLEVPAGMFITTHHPRRSSGAFPLTIGHRWAKTRTLRSGTASNVVNAESDIGLFSLLSPMVTSKPIGLDHYSASQPYFHHLTLTQPHSQKTHHRSDPDYQSDASYASSASQLPV</sequence>
<keyword evidence="3" id="KW-1185">Reference proteome</keyword>
<dbReference type="GO" id="GO:0003677">
    <property type="term" value="F:DNA binding"/>
    <property type="evidence" value="ECO:0007669"/>
    <property type="project" value="TreeGrafter"/>
</dbReference>
<dbReference type="Proteomes" id="UP000623467">
    <property type="component" value="Unassembled WGS sequence"/>
</dbReference>
<comment type="caution">
    <text evidence="2">The sequence shown here is derived from an EMBL/GenBank/DDBJ whole genome shotgun (WGS) entry which is preliminary data.</text>
</comment>
<dbReference type="InterPro" id="IPR018608">
    <property type="entry name" value="Gti1/Pac2"/>
</dbReference>
<evidence type="ECO:0000313" key="3">
    <source>
        <dbReference type="Proteomes" id="UP000623467"/>
    </source>
</evidence>
<dbReference type="PANTHER" id="PTHR28027:SF1">
    <property type="entry name" value="CAMP INDEPENDENT REGULATORY PROTEIN (AFU_ORTHOLOGUE AFUA_3G09640)"/>
    <property type="match status" value="1"/>
</dbReference>
<gene>
    <name evidence="2" type="ORF">MSAN_01748000</name>
</gene>
<accession>A0A8H6XX25</accession>